<keyword evidence="6" id="KW-0472">Membrane</keyword>
<proteinExistence type="inferred from homology"/>
<protein>
    <recommendedName>
        <fullName evidence="7">Gamma-soluble NSF attachment protein</fullName>
    </recommendedName>
    <alternativeName>
        <fullName evidence="8">N-ethylmaleimide-sensitive factor attachment protein gamma</fullName>
    </alternativeName>
</protein>
<organism evidence="10 11">
    <name type="scientific">Porites evermanni</name>
    <dbReference type="NCBI Taxonomy" id="104178"/>
    <lineage>
        <taxon>Eukaryota</taxon>
        <taxon>Metazoa</taxon>
        <taxon>Cnidaria</taxon>
        <taxon>Anthozoa</taxon>
        <taxon>Hexacorallia</taxon>
        <taxon>Scleractinia</taxon>
        <taxon>Fungiina</taxon>
        <taxon>Poritidae</taxon>
        <taxon>Porites</taxon>
    </lineage>
</organism>
<dbReference type="PRINTS" id="PR00448">
    <property type="entry name" value="NSFATTACHMNT"/>
</dbReference>
<dbReference type="SUPFAM" id="SSF48452">
    <property type="entry name" value="TPR-like"/>
    <property type="match status" value="1"/>
</dbReference>
<sequence length="337" mass="37162">MAALQERKLQEGQQLLKEAEKFMKTSWLKWKPDWDSAADKFMKAGTCFKAAKCYDKASNAFKKAADAHYSSHALFHAAKALEQAASVQKEMKNISEAVSLVERAVDMYRQSGSPDTGALALVRGAKMCDSSDPAKAAELYILASEMNVAEDKIREGIEPLSKAANLFVKLKRFQEALNVFKQQMKLYEQVENFQMMYKVVLSMVVVHLHESDYVAADNCYKNSFEIPGFGGSDEAVAAEKILDCFDGGDGEGMKACTSQALFTYLDNEIAKLSRSLRVPGDTGNKGKTERKPTPTLNASVKTETQIPNPVSTTPTYQTEQGGNQEELDDDLEEGGLC</sequence>
<evidence type="ECO:0000313" key="11">
    <source>
        <dbReference type="Proteomes" id="UP001159427"/>
    </source>
</evidence>
<dbReference type="InterPro" id="IPR011990">
    <property type="entry name" value="TPR-like_helical_dom_sf"/>
</dbReference>
<evidence type="ECO:0000256" key="6">
    <source>
        <dbReference type="ARBA" id="ARBA00023136"/>
    </source>
</evidence>
<dbReference type="Gene3D" id="1.25.40.10">
    <property type="entry name" value="Tetratricopeptide repeat domain"/>
    <property type="match status" value="1"/>
</dbReference>
<evidence type="ECO:0000256" key="8">
    <source>
        <dbReference type="ARBA" id="ARBA00042485"/>
    </source>
</evidence>
<evidence type="ECO:0000256" key="5">
    <source>
        <dbReference type="ARBA" id="ARBA00022927"/>
    </source>
</evidence>
<keyword evidence="5" id="KW-0653">Protein transport</keyword>
<evidence type="ECO:0000256" key="7">
    <source>
        <dbReference type="ARBA" id="ARBA00040047"/>
    </source>
</evidence>
<keyword evidence="11" id="KW-1185">Reference proteome</keyword>
<dbReference type="EMBL" id="CALNXI010000718">
    <property type="protein sequence ID" value="CAH3039836.1"/>
    <property type="molecule type" value="Genomic_DNA"/>
</dbReference>
<accession>A0ABN8N4S2</accession>
<comment type="caution">
    <text evidence="10">The sequence shown here is derived from an EMBL/GenBank/DDBJ whole genome shotgun (WGS) entry which is preliminary data.</text>
</comment>
<dbReference type="PANTHER" id="PTHR13768">
    <property type="entry name" value="SOLUBLE NSF ATTACHMENT PROTEIN SNAP"/>
    <property type="match status" value="1"/>
</dbReference>
<dbReference type="Pfam" id="PF14938">
    <property type="entry name" value="SNAP"/>
    <property type="match status" value="1"/>
</dbReference>
<evidence type="ECO:0000256" key="2">
    <source>
        <dbReference type="ARBA" id="ARBA00010050"/>
    </source>
</evidence>
<feature type="compositionally biased region" description="Acidic residues" evidence="9">
    <location>
        <begin position="325"/>
        <end position="337"/>
    </location>
</feature>
<feature type="region of interest" description="Disordered" evidence="9">
    <location>
        <begin position="276"/>
        <end position="337"/>
    </location>
</feature>
<comment type="subcellular location">
    <subcellularLocation>
        <location evidence="1">Membrane</location>
        <topology evidence="1">Peripheral membrane protein</topology>
    </subcellularLocation>
</comment>
<dbReference type="SMART" id="SM00028">
    <property type="entry name" value="TPR"/>
    <property type="match status" value="3"/>
</dbReference>
<evidence type="ECO:0000313" key="10">
    <source>
        <dbReference type="EMBL" id="CAH3039836.1"/>
    </source>
</evidence>
<keyword evidence="4" id="KW-0931">ER-Golgi transport</keyword>
<comment type="similarity">
    <text evidence="2">Belongs to the SNAP family.</text>
</comment>
<dbReference type="InterPro" id="IPR000744">
    <property type="entry name" value="NSF_attach"/>
</dbReference>
<evidence type="ECO:0000256" key="3">
    <source>
        <dbReference type="ARBA" id="ARBA00022448"/>
    </source>
</evidence>
<dbReference type="PANTHER" id="PTHR13768:SF2">
    <property type="entry name" value="GAMMA-SOLUBLE NSF ATTACHMENT PROTEIN"/>
    <property type="match status" value="1"/>
</dbReference>
<feature type="compositionally biased region" description="Polar residues" evidence="9">
    <location>
        <begin position="294"/>
        <end position="323"/>
    </location>
</feature>
<evidence type="ECO:0000256" key="9">
    <source>
        <dbReference type="SAM" id="MobiDB-lite"/>
    </source>
</evidence>
<evidence type="ECO:0000256" key="4">
    <source>
        <dbReference type="ARBA" id="ARBA00022892"/>
    </source>
</evidence>
<gene>
    <name evidence="10" type="ORF">PEVE_00039974</name>
</gene>
<evidence type="ECO:0000256" key="1">
    <source>
        <dbReference type="ARBA" id="ARBA00004170"/>
    </source>
</evidence>
<name>A0ABN8N4S2_9CNID</name>
<dbReference type="Proteomes" id="UP001159427">
    <property type="component" value="Unassembled WGS sequence"/>
</dbReference>
<keyword evidence="3" id="KW-0813">Transport</keyword>
<dbReference type="InterPro" id="IPR019734">
    <property type="entry name" value="TPR_rpt"/>
</dbReference>
<reference evidence="10 11" key="1">
    <citation type="submission" date="2022-05" db="EMBL/GenBank/DDBJ databases">
        <authorList>
            <consortium name="Genoscope - CEA"/>
            <person name="William W."/>
        </authorList>
    </citation>
    <scope>NUCLEOTIDE SEQUENCE [LARGE SCALE GENOMIC DNA]</scope>
</reference>